<dbReference type="AlphaFoldDB" id="A0A5B0SLK0"/>
<feature type="region of interest" description="Disordered" evidence="1">
    <location>
        <begin position="1"/>
        <end position="21"/>
    </location>
</feature>
<gene>
    <name evidence="2" type="ORF">PGTUg99_035881</name>
</gene>
<organism evidence="2 3">
    <name type="scientific">Puccinia graminis f. sp. tritici</name>
    <dbReference type="NCBI Taxonomy" id="56615"/>
    <lineage>
        <taxon>Eukaryota</taxon>
        <taxon>Fungi</taxon>
        <taxon>Dikarya</taxon>
        <taxon>Basidiomycota</taxon>
        <taxon>Pucciniomycotina</taxon>
        <taxon>Pucciniomycetes</taxon>
        <taxon>Pucciniales</taxon>
        <taxon>Pucciniaceae</taxon>
        <taxon>Puccinia</taxon>
    </lineage>
</organism>
<dbReference type="Proteomes" id="UP000325313">
    <property type="component" value="Unassembled WGS sequence"/>
</dbReference>
<sequence length="119" mass="13056">MTTQSDNPDLPAESSTSNSSAMKSVDQWSGAILIWSAAWAVISAVKRPKGQALGPSREEGTCNRAIMTIRRVSQVEERAGLDNRDFNLVYSNTNSALNRPERRVYSVHFQMRGLAAGIT</sequence>
<evidence type="ECO:0000313" key="3">
    <source>
        <dbReference type="Proteomes" id="UP000325313"/>
    </source>
</evidence>
<evidence type="ECO:0000256" key="1">
    <source>
        <dbReference type="SAM" id="MobiDB-lite"/>
    </source>
</evidence>
<dbReference type="EMBL" id="VDEP01000002">
    <property type="protein sequence ID" value="KAA1138757.1"/>
    <property type="molecule type" value="Genomic_DNA"/>
</dbReference>
<accession>A0A5B0SLK0</accession>
<comment type="caution">
    <text evidence="2">The sequence shown here is derived from an EMBL/GenBank/DDBJ whole genome shotgun (WGS) entry which is preliminary data.</text>
</comment>
<name>A0A5B0SLK0_PUCGR</name>
<proteinExistence type="predicted"/>
<protein>
    <submittedName>
        <fullName evidence="2">Uncharacterized protein</fullName>
    </submittedName>
</protein>
<evidence type="ECO:0000313" key="2">
    <source>
        <dbReference type="EMBL" id="KAA1138757.1"/>
    </source>
</evidence>
<reference evidence="2 3" key="1">
    <citation type="submission" date="2019-05" db="EMBL/GenBank/DDBJ databases">
        <title>Emergence of the Ug99 lineage of the wheat stem rust pathogen through somatic hybridization.</title>
        <authorList>
            <person name="Li F."/>
            <person name="Upadhyaya N.M."/>
            <person name="Sperschneider J."/>
            <person name="Matny O."/>
            <person name="Nguyen-Phuc H."/>
            <person name="Mago R."/>
            <person name="Raley C."/>
            <person name="Miller M.E."/>
            <person name="Silverstein K.A.T."/>
            <person name="Henningsen E."/>
            <person name="Hirsch C.D."/>
            <person name="Visser B."/>
            <person name="Pretorius Z.A."/>
            <person name="Steffenson B.J."/>
            <person name="Schwessinger B."/>
            <person name="Dodds P.N."/>
            <person name="Figueroa M."/>
        </authorList>
    </citation>
    <scope>NUCLEOTIDE SEQUENCE [LARGE SCALE GENOMIC DNA]</scope>
    <source>
        <strain evidence="2 3">Ug99</strain>
    </source>
</reference>